<dbReference type="InterPro" id="IPR023753">
    <property type="entry name" value="FAD/NAD-binding_dom"/>
</dbReference>
<evidence type="ECO:0000259" key="3">
    <source>
        <dbReference type="Pfam" id="PF17806"/>
    </source>
</evidence>
<dbReference type="InterPro" id="IPR041117">
    <property type="entry name" value="SoxA_A3"/>
</dbReference>
<dbReference type="InterPro" id="IPR041854">
    <property type="entry name" value="BFD-like_2Fe2S-bd_dom_sf"/>
</dbReference>
<dbReference type="Gene3D" id="3.40.50.720">
    <property type="entry name" value="NAD(P)-binding Rossmann-like Domain"/>
    <property type="match status" value="1"/>
</dbReference>
<dbReference type="PANTHER" id="PTHR42949">
    <property type="entry name" value="ANAEROBIC GLYCEROL-3-PHOSPHATE DEHYDROGENASE SUBUNIT B"/>
    <property type="match status" value="1"/>
</dbReference>
<dbReference type="Pfam" id="PF07992">
    <property type="entry name" value="Pyr_redox_2"/>
    <property type="match status" value="1"/>
</dbReference>
<proteinExistence type="predicted"/>
<dbReference type="Pfam" id="PF13510">
    <property type="entry name" value="Fer2_4"/>
    <property type="match status" value="1"/>
</dbReference>
<dbReference type="Pfam" id="PF17806">
    <property type="entry name" value="SO_alpha_A3"/>
    <property type="match status" value="1"/>
</dbReference>
<dbReference type="Gene3D" id="3.50.50.60">
    <property type="entry name" value="FAD/NAD(P)-binding domain"/>
    <property type="match status" value="1"/>
</dbReference>
<feature type="domain" description="FAD/NAD(P)-binding" evidence="2">
    <location>
        <begin position="161"/>
        <end position="328"/>
    </location>
</feature>
<dbReference type="SUPFAM" id="SSF51905">
    <property type="entry name" value="FAD/NAD(P)-binding domain"/>
    <property type="match status" value="1"/>
</dbReference>
<sequence>MSLRLPGASGAPLSFSWNGRRLQALAGDSVAQALLANGIRGLAWTRKAHRPMGLSGLYTTGVLARVDGVPNVRLDQCLVREGMQVSRQNSWPSPRFDLLRLARLVPSGWIKGGFEQSNLVPSGGRLFQHWEALLAFLAGVAEPADQGFAGPPPPGQRLRAEVLVIGAGPAGCAAANRAVQEGREVLLVSRGESPARYARQAGAALPTLDPRVRCLFGVEVFGAYREGRLLLGAPIDSARGAVALEAGEVVLATGRRVVPTLVAGAWLPGVMDARTALALASDRRIAPGKSVVVLGDGQQQALANRLRQLGVQVVAVAEVSELQRVVGHNRVRAVQLERLQPCDALVLAGPGLFDDSLSFQASASGRLQLVGSRSSLRRAGSAAEPDPALTPAQDAAVLLCPCFDVSGREVDELLEQGIDDLEVIKRLTSCGMGPCQGQPCWDSLRAYVAGRLGVPVLQLARPTLRPPRRALTVAQAAGLCDVVEPLQ</sequence>
<dbReference type="InterPro" id="IPR042204">
    <property type="entry name" value="2Fe-2S-bd_N"/>
</dbReference>
<evidence type="ECO:0000313" key="4">
    <source>
        <dbReference type="EMBL" id="AXA26846.1"/>
    </source>
</evidence>
<organism evidence="4 5">
    <name type="scientific">Pseudomonas putida</name>
    <name type="common">Arthrobacter siderocapsulatus</name>
    <dbReference type="NCBI Taxonomy" id="303"/>
    <lineage>
        <taxon>Bacteria</taxon>
        <taxon>Pseudomonadati</taxon>
        <taxon>Pseudomonadota</taxon>
        <taxon>Gammaproteobacteria</taxon>
        <taxon>Pseudomonadales</taxon>
        <taxon>Pseudomonadaceae</taxon>
        <taxon>Pseudomonas</taxon>
    </lineage>
</organism>
<dbReference type="PANTHER" id="PTHR42949:SF3">
    <property type="entry name" value="ANAEROBIC GLYCEROL-3-PHOSPHATE DEHYDROGENASE SUBUNIT B"/>
    <property type="match status" value="1"/>
</dbReference>
<protein>
    <submittedName>
        <fullName evidence="4">Sarcosine oxidase subunit alpha</fullName>
    </submittedName>
</protein>
<gene>
    <name evidence="4" type="ORF">C1S65_23025</name>
</gene>
<accession>A0AAD0LAM1</accession>
<dbReference type="RefSeq" id="WP_112899219.1">
    <property type="nucleotide sequence ID" value="NZ_CP030750.1"/>
</dbReference>
<dbReference type="PRINTS" id="PR00368">
    <property type="entry name" value="FADPNR"/>
</dbReference>
<dbReference type="GO" id="GO:0016491">
    <property type="term" value="F:oxidoreductase activity"/>
    <property type="evidence" value="ECO:0007669"/>
    <property type="project" value="UniProtKB-KW"/>
</dbReference>
<dbReference type="InterPro" id="IPR036188">
    <property type="entry name" value="FAD/NAD-bd_sf"/>
</dbReference>
<evidence type="ECO:0000256" key="1">
    <source>
        <dbReference type="ARBA" id="ARBA00023002"/>
    </source>
</evidence>
<dbReference type="Gene3D" id="1.10.10.1100">
    <property type="entry name" value="BFD-like [2Fe-2S]-binding domain"/>
    <property type="match status" value="1"/>
</dbReference>
<reference evidence="4 5" key="1">
    <citation type="submission" date="2018-06" db="EMBL/GenBank/DDBJ databases">
        <title>The genome of Pseudomonas putida NX-1, a lignin degrader.</title>
        <authorList>
            <person name="Xu Z."/>
        </authorList>
    </citation>
    <scope>NUCLEOTIDE SEQUENCE [LARGE SCALE GENOMIC DNA]</scope>
    <source>
        <strain evidence="4 5">NX-1</strain>
    </source>
</reference>
<evidence type="ECO:0000313" key="5">
    <source>
        <dbReference type="Proteomes" id="UP000251617"/>
    </source>
</evidence>
<evidence type="ECO:0000259" key="2">
    <source>
        <dbReference type="Pfam" id="PF07992"/>
    </source>
</evidence>
<keyword evidence="1" id="KW-0560">Oxidoreductase</keyword>
<dbReference type="Proteomes" id="UP000251617">
    <property type="component" value="Chromosome"/>
</dbReference>
<name>A0AAD0LAM1_PSEPU</name>
<feature type="domain" description="SoxA A3" evidence="3">
    <location>
        <begin position="404"/>
        <end position="477"/>
    </location>
</feature>
<dbReference type="AlphaFoldDB" id="A0AAD0LAM1"/>
<dbReference type="Gene3D" id="3.10.20.440">
    <property type="entry name" value="2Fe-2S iron-sulphur cluster binding domain, sarcosine oxidase, alpha subunit, N-terminal domain"/>
    <property type="match status" value="1"/>
</dbReference>
<dbReference type="InterPro" id="IPR051691">
    <property type="entry name" value="Metab_Enz_Cyan_OpOx_G3PDH"/>
</dbReference>
<dbReference type="EMBL" id="CP030750">
    <property type="protein sequence ID" value="AXA26846.1"/>
    <property type="molecule type" value="Genomic_DNA"/>
</dbReference>